<dbReference type="NCBIfam" id="TIGR00350">
    <property type="entry name" value="lytR_cpsA_psr"/>
    <property type="match status" value="1"/>
</dbReference>
<name>A0A1H2JWD0_9ACTN</name>
<dbReference type="AlphaFoldDB" id="A0A1H2JWD0"/>
<evidence type="ECO:0000313" key="5">
    <source>
        <dbReference type="EMBL" id="SDU60622.1"/>
    </source>
</evidence>
<reference evidence="6" key="1">
    <citation type="submission" date="2016-10" db="EMBL/GenBank/DDBJ databases">
        <authorList>
            <person name="Varghese N."/>
            <person name="Submissions S."/>
        </authorList>
    </citation>
    <scope>NUCLEOTIDE SEQUENCE [LARGE SCALE GENOMIC DNA]</scope>
    <source>
        <strain evidence="6">DSM 45079</strain>
    </source>
</reference>
<keyword evidence="3" id="KW-1133">Transmembrane helix</keyword>
<dbReference type="Proteomes" id="UP000182977">
    <property type="component" value="Chromosome I"/>
</dbReference>
<evidence type="ECO:0000259" key="4">
    <source>
        <dbReference type="Pfam" id="PF03816"/>
    </source>
</evidence>
<evidence type="ECO:0000256" key="2">
    <source>
        <dbReference type="SAM" id="MobiDB-lite"/>
    </source>
</evidence>
<dbReference type="OrthoDB" id="9782542at2"/>
<feature type="transmembrane region" description="Helical" evidence="3">
    <location>
        <begin position="31"/>
        <end position="54"/>
    </location>
</feature>
<evidence type="ECO:0000256" key="1">
    <source>
        <dbReference type="ARBA" id="ARBA00006068"/>
    </source>
</evidence>
<evidence type="ECO:0000313" key="6">
    <source>
        <dbReference type="Proteomes" id="UP000182977"/>
    </source>
</evidence>
<protein>
    <submittedName>
        <fullName evidence="5">Cell envelope-related function transcriptional attenuator common domain-containing protein</fullName>
    </submittedName>
</protein>
<dbReference type="RefSeq" id="WP_046769870.1">
    <property type="nucleotide sequence ID" value="NZ_LBMC01000013.1"/>
</dbReference>
<dbReference type="Gene3D" id="3.40.630.190">
    <property type="entry name" value="LCP protein"/>
    <property type="match status" value="1"/>
</dbReference>
<keyword evidence="6" id="KW-1185">Reference proteome</keyword>
<feature type="region of interest" description="Disordered" evidence="2">
    <location>
        <begin position="1"/>
        <end position="24"/>
    </location>
</feature>
<dbReference type="InterPro" id="IPR004474">
    <property type="entry name" value="LytR_CpsA_psr"/>
</dbReference>
<keyword evidence="3" id="KW-0472">Membrane</keyword>
<proteinExistence type="inferred from homology"/>
<dbReference type="InterPro" id="IPR050922">
    <property type="entry name" value="LytR/CpsA/Psr_CW_biosynth"/>
</dbReference>
<comment type="similarity">
    <text evidence="1">Belongs to the LytR/CpsA/Psr (LCP) family.</text>
</comment>
<dbReference type="Pfam" id="PF03816">
    <property type="entry name" value="LytR_cpsA_psr"/>
    <property type="match status" value="1"/>
</dbReference>
<dbReference type="EMBL" id="LT629791">
    <property type="protein sequence ID" value="SDU60622.1"/>
    <property type="molecule type" value="Genomic_DNA"/>
</dbReference>
<feature type="domain" description="Cell envelope-related transcriptional attenuator" evidence="4">
    <location>
        <begin position="106"/>
        <end position="249"/>
    </location>
</feature>
<dbReference type="STRING" id="419479.SAMN04488563_3144"/>
<gene>
    <name evidence="5" type="ORF">SAMN04488563_3144</name>
</gene>
<keyword evidence="3" id="KW-0812">Transmembrane</keyword>
<accession>A0A1H2JWD0</accession>
<dbReference type="PANTHER" id="PTHR33392">
    <property type="entry name" value="POLYISOPRENYL-TEICHOIC ACID--PEPTIDOGLYCAN TEICHOIC ACID TRANSFERASE TAGU"/>
    <property type="match status" value="1"/>
</dbReference>
<dbReference type="PANTHER" id="PTHR33392:SF6">
    <property type="entry name" value="POLYISOPRENYL-TEICHOIC ACID--PEPTIDOGLYCAN TEICHOIC ACID TRANSFERASE TAGU"/>
    <property type="match status" value="1"/>
</dbReference>
<organism evidence="5 6">
    <name type="scientific">Jiangella alkaliphila</name>
    <dbReference type="NCBI Taxonomy" id="419479"/>
    <lineage>
        <taxon>Bacteria</taxon>
        <taxon>Bacillati</taxon>
        <taxon>Actinomycetota</taxon>
        <taxon>Actinomycetes</taxon>
        <taxon>Jiangellales</taxon>
        <taxon>Jiangellaceae</taxon>
        <taxon>Jiangella</taxon>
    </lineage>
</organism>
<sequence>MSNPPEDPQPDSSTDATPAEPPRKRRRNRRILVIVLVTLVALLLAVAGGAFYFVNRLSSNIERIPDAFDIPETARPAELPGDSITFLLGGLDGADKVDVYEPGAARTDTIMLAHFPEGRDRGYLISIPRDTWIDIPGHGRNKINAAYSFGGPALFVQTLEELTGIRVDHLALIDWNGFEALTDELGGVTLTFDQETPLADDEDPLPPGTHTLTGEQALQYVRDRKDLPGGDFDRVKRQQNFLRALMNELISSGTLTDPGKINGIAGAIGQAARVDEELSAFGMVDLALSMRDLRADDMTFLTVPTNGTGMEGAQSIVVYDEERAGQLWTALAEDDMDAFLAANPDLVTGTDLE</sequence>
<evidence type="ECO:0000256" key="3">
    <source>
        <dbReference type="SAM" id="Phobius"/>
    </source>
</evidence>